<proteinExistence type="predicted"/>
<protein>
    <submittedName>
        <fullName evidence="1">Uncharacterized protein</fullName>
    </submittedName>
</protein>
<sequence length="68" mass="8095">MSRGSLKTWLYKITLNATRDYYRKESKEKAKEEKLLHPDHTLYLHDKVIGFAVIHTENGWRAAFMQTQ</sequence>
<dbReference type="SUPFAM" id="SSF88946">
    <property type="entry name" value="Sigma2 domain of RNA polymerase sigma factors"/>
    <property type="match status" value="1"/>
</dbReference>
<name>A0A544SXK3_9BACI</name>
<comment type="caution">
    <text evidence="1">The sequence shown here is derived from an EMBL/GenBank/DDBJ whole genome shotgun (WGS) entry which is preliminary data.</text>
</comment>
<dbReference type="EMBL" id="VDGG01000037">
    <property type="protein sequence ID" value="TQR09857.1"/>
    <property type="molecule type" value="Genomic_DNA"/>
</dbReference>
<dbReference type="OrthoDB" id="2725889at2"/>
<dbReference type="Gene3D" id="1.10.1740.10">
    <property type="match status" value="1"/>
</dbReference>
<dbReference type="InterPro" id="IPR013325">
    <property type="entry name" value="RNA_pol_sigma_r2"/>
</dbReference>
<dbReference type="GO" id="GO:0006352">
    <property type="term" value="P:DNA-templated transcription initiation"/>
    <property type="evidence" value="ECO:0007669"/>
    <property type="project" value="InterPro"/>
</dbReference>
<dbReference type="Proteomes" id="UP000318937">
    <property type="component" value="Unassembled WGS sequence"/>
</dbReference>
<evidence type="ECO:0000313" key="2">
    <source>
        <dbReference type="Proteomes" id="UP000318937"/>
    </source>
</evidence>
<keyword evidence="2" id="KW-1185">Reference proteome</keyword>
<organism evidence="1 2">
    <name type="scientific">Psychrobacillus soli</name>
    <dbReference type="NCBI Taxonomy" id="1543965"/>
    <lineage>
        <taxon>Bacteria</taxon>
        <taxon>Bacillati</taxon>
        <taxon>Bacillota</taxon>
        <taxon>Bacilli</taxon>
        <taxon>Bacillales</taxon>
        <taxon>Bacillaceae</taxon>
        <taxon>Psychrobacillus</taxon>
    </lineage>
</organism>
<evidence type="ECO:0000313" key="1">
    <source>
        <dbReference type="EMBL" id="TQR09857.1"/>
    </source>
</evidence>
<reference evidence="1 2" key="1">
    <citation type="submission" date="2019-05" db="EMBL/GenBank/DDBJ databases">
        <title>Psychrobacillus vulpis sp. nov., a new species isolated from feces of a red fox that inhabits in The Tablas de Daimiel Natural Park, Albacete, Spain.</title>
        <authorList>
            <person name="Rodriguez M."/>
            <person name="Reina J.C."/>
            <person name="Bejar V."/>
            <person name="Llamas I."/>
        </authorList>
    </citation>
    <scope>NUCLEOTIDE SEQUENCE [LARGE SCALE GENOMIC DNA]</scope>
    <source>
        <strain evidence="1 2">NHI-2</strain>
    </source>
</reference>
<dbReference type="GO" id="GO:0003700">
    <property type="term" value="F:DNA-binding transcription factor activity"/>
    <property type="evidence" value="ECO:0007669"/>
    <property type="project" value="InterPro"/>
</dbReference>
<dbReference type="AlphaFoldDB" id="A0A544SXK3"/>
<accession>A0A544SXK3</accession>
<gene>
    <name evidence="1" type="ORF">FG383_15490</name>
</gene>